<dbReference type="InterPro" id="IPR000782">
    <property type="entry name" value="FAS1_domain"/>
</dbReference>
<dbReference type="Pfam" id="PF02469">
    <property type="entry name" value="Fasciclin"/>
    <property type="match status" value="2"/>
</dbReference>
<dbReference type="AlphaFoldDB" id="A0A1N6NAI0"/>
<keyword evidence="4" id="KW-1185">Reference proteome</keyword>
<dbReference type="PROSITE" id="PS51257">
    <property type="entry name" value="PROKAR_LIPOPROTEIN"/>
    <property type="match status" value="1"/>
</dbReference>
<dbReference type="InterPro" id="IPR050904">
    <property type="entry name" value="Adhesion/Biosynth-related"/>
</dbReference>
<feature type="domain" description="FAS1" evidence="1">
    <location>
        <begin position="47"/>
        <end position="177"/>
    </location>
</feature>
<organism evidence="3 5">
    <name type="scientific">Mucilaginibacter lappiensis</name>
    <dbReference type="NCBI Taxonomy" id="354630"/>
    <lineage>
        <taxon>Bacteria</taxon>
        <taxon>Pseudomonadati</taxon>
        <taxon>Bacteroidota</taxon>
        <taxon>Sphingobacteriia</taxon>
        <taxon>Sphingobacteriales</taxon>
        <taxon>Sphingobacteriaceae</taxon>
        <taxon>Mucilaginibacter</taxon>
    </lineage>
</organism>
<reference evidence="4 5" key="1">
    <citation type="submission" date="2020-08" db="EMBL/GenBank/DDBJ databases">
        <title>Genomic Encyclopedia of Type Strains, Phase IV (KMG-V): Genome sequencing to study the core and pangenomes of soil and plant-associated prokaryotes.</title>
        <authorList>
            <person name="Whitman W."/>
        </authorList>
    </citation>
    <scope>NUCLEOTIDE SEQUENCE [LARGE SCALE GENOMIC DNA]</scope>
    <source>
        <strain evidence="2 4">ANJLi2</strain>
        <strain evidence="3 5">MP601</strain>
    </source>
</reference>
<evidence type="ECO:0000313" key="4">
    <source>
        <dbReference type="Proteomes" id="UP000541583"/>
    </source>
</evidence>
<proteinExistence type="predicted"/>
<accession>A0A1N6NAI0</accession>
<dbReference type="Proteomes" id="UP000541583">
    <property type="component" value="Unassembled WGS sequence"/>
</dbReference>
<dbReference type="STRING" id="354630.SAMN05421821_10157"/>
<dbReference type="GO" id="GO:0005615">
    <property type="term" value="C:extracellular space"/>
    <property type="evidence" value="ECO:0007669"/>
    <property type="project" value="TreeGrafter"/>
</dbReference>
<dbReference type="EMBL" id="JACHCB010000001">
    <property type="protein sequence ID" value="MBB6108030.1"/>
    <property type="molecule type" value="Genomic_DNA"/>
</dbReference>
<dbReference type="PANTHER" id="PTHR10900:SF77">
    <property type="entry name" value="FI19380P1"/>
    <property type="match status" value="1"/>
</dbReference>
<protein>
    <submittedName>
        <fullName evidence="2 3">Surface protein with fasciclin (FAS1) repeats</fullName>
    </submittedName>
</protein>
<dbReference type="RefSeq" id="WP_076369254.1">
    <property type="nucleotide sequence ID" value="NZ_FTMG01000001.1"/>
</dbReference>
<dbReference type="EMBL" id="JACHCA010000020">
    <property type="protein sequence ID" value="MBB6131098.1"/>
    <property type="molecule type" value="Genomic_DNA"/>
</dbReference>
<dbReference type="FunFam" id="2.30.180.10:FF:000032">
    <property type="entry name" value="Fasciclin domain-containing protein, putative"/>
    <property type="match status" value="1"/>
</dbReference>
<dbReference type="PANTHER" id="PTHR10900">
    <property type="entry name" value="PERIOSTIN-RELATED"/>
    <property type="match status" value="1"/>
</dbReference>
<dbReference type="SUPFAM" id="SSF82153">
    <property type="entry name" value="FAS1 domain"/>
    <property type="match status" value="2"/>
</dbReference>
<dbReference type="InterPro" id="IPR036378">
    <property type="entry name" value="FAS1_dom_sf"/>
</dbReference>
<evidence type="ECO:0000313" key="2">
    <source>
        <dbReference type="EMBL" id="MBB6108030.1"/>
    </source>
</evidence>
<evidence type="ECO:0000313" key="3">
    <source>
        <dbReference type="EMBL" id="MBB6131098.1"/>
    </source>
</evidence>
<evidence type="ECO:0000259" key="1">
    <source>
        <dbReference type="PROSITE" id="PS50213"/>
    </source>
</evidence>
<dbReference type="Proteomes" id="UP000548326">
    <property type="component" value="Unassembled WGS sequence"/>
</dbReference>
<gene>
    <name evidence="3" type="ORF">HDF22_005249</name>
    <name evidence="2" type="ORF">HDF23_000760</name>
</gene>
<dbReference type="SMART" id="SM00554">
    <property type="entry name" value="FAS1"/>
    <property type="match status" value="2"/>
</dbReference>
<dbReference type="Gene3D" id="2.30.180.10">
    <property type="entry name" value="FAS1 domain"/>
    <property type="match status" value="2"/>
</dbReference>
<sequence>MKIRKNYSVKNLNRCTLGLIGSICFIVTACSTNKKNNPPPVPPPAKTFSISETISADPNFSLLGAALIKADLATTLKGKGTFTVFAPTNAAFKAAGYKDESAVNAANKGLLSSILQYHILPVNSIPIATNTEFVTQSSEKLYVTKTDDDKISVNGIPTVKLSKKATNGTIQVINTILTVPAIDIVALIKNTPNLTYLDEAVKRANLSTVLSDKGPYTIFAPSNQAFIDAGYPTINAIKAADPVKLSNLIKYHLVNRRLFSSDFKDKTEVQTLASGTITLNATGGLKIKGKSNTDYILLSKTDNTAKNGIVHVIDKMLLP</sequence>
<name>A0A1N6NAI0_9SPHI</name>
<comment type="caution">
    <text evidence="3">The sequence shown here is derived from an EMBL/GenBank/DDBJ whole genome shotgun (WGS) entry which is preliminary data.</text>
</comment>
<dbReference type="OrthoDB" id="1144324at2"/>
<dbReference type="PROSITE" id="PS50213">
    <property type="entry name" value="FAS1"/>
    <property type="match status" value="2"/>
</dbReference>
<evidence type="ECO:0000313" key="5">
    <source>
        <dbReference type="Proteomes" id="UP000548326"/>
    </source>
</evidence>
<feature type="domain" description="FAS1" evidence="1">
    <location>
        <begin position="181"/>
        <end position="317"/>
    </location>
</feature>